<dbReference type="EMBL" id="LGGP01000258">
    <property type="protein sequence ID" value="KUK79503.1"/>
    <property type="molecule type" value="Genomic_DNA"/>
</dbReference>
<comment type="caution">
    <text evidence="1">The sequence shown here is derived from an EMBL/GenBank/DDBJ whole genome shotgun (WGS) entry which is preliminary data.</text>
</comment>
<evidence type="ECO:0000313" key="2">
    <source>
        <dbReference type="Proteomes" id="UP000054092"/>
    </source>
</evidence>
<accession>A0A101HMF2</accession>
<organism evidence="1 2">
    <name type="scientific">Mesotoga prima</name>
    <dbReference type="NCBI Taxonomy" id="1184387"/>
    <lineage>
        <taxon>Bacteria</taxon>
        <taxon>Thermotogati</taxon>
        <taxon>Thermotogota</taxon>
        <taxon>Thermotogae</taxon>
        <taxon>Kosmotogales</taxon>
        <taxon>Kosmotogaceae</taxon>
        <taxon>Mesotoga</taxon>
    </lineage>
</organism>
<evidence type="ECO:0000313" key="1">
    <source>
        <dbReference type="EMBL" id="KUK79503.1"/>
    </source>
</evidence>
<feature type="non-terminal residue" evidence="1">
    <location>
        <position position="28"/>
    </location>
</feature>
<reference evidence="2" key="1">
    <citation type="journal article" date="2015" name="MBio">
        <title>Genome-Resolved Metagenomic Analysis Reveals Roles for Candidate Phyla and Other Microbial Community Members in Biogeochemical Transformations in Oil Reservoirs.</title>
        <authorList>
            <person name="Hu P."/>
            <person name="Tom L."/>
            <person name="Singh A."/>
            <person name="Thomas B.C."/>
            <person name="Baker B.J."/>
            <person name="Piceno Y.M."/>
            <person name="Andersen G.L."/>
            <person name="Banfield J.F."/>
        </authorList>
    </citation>
    <scope>NUCLEOTIDE SEQUENCE [LARGE SCALE GENOMIC DNA]</scope>
</reference>
<proteinExistence type="predicted"/>
<protein>
    <submittedName>
        <fullName evidence="1">Bifunctional PLP-dependent enzyme with beta-cystathionase and maltose regulon repressor activitie</fullName>
    </submittedName>
</protein>
<dbReference type="AlphaFoldDB" id="A0A101HMF2"/>
<name>A0A101HMF2_9BACT</name>
<dbReference type="Proteomes" id="UP000054092">
    <property type="component" value="Unassembled WGS sequence"/>
</dbReference>
<sequence>MDFKTAPVIIDALVKRAKIGLMGFTLAD</sequence>
<gene>
    <name evidence="1" type="ORF">XD94_1364</name>
</gene>